<name>A0A5B8VMJ8_9BACT</name>
<dbReference type="KEGG" id="agi:FSB73_07145"/>
<organism evidence="1 2">
    <name type="scientific">Arachidicoccus ginsenosidivorans</name>
    <dbReference type="NCBI Taxonomy" id="496057"/>
    <lineage>
        <taxon>Bacteria</taxon>
        <taxon>Pseudomonadati</taxon>
        <taxon>Bacteroidota</taxon>
        <taxon>Chitinophagia</taxon>
        <taxon>Chitinophagales</taxon>
        <taxon>Chitinophagaceae</taxon>
        <taxon>Arachidicoccus</taxon>
    </lineage>
</organism>
<proteinExistence type="predicted"/>
<gene>
    <name evidence="1" type="ORF">FSB73_07145</name>
</gene>
<dbReference type="Proteomes" id="UP000321291">
    <property type="component" value="Chromosome"/>
</dbReference>
<protein>
    <submittedName>
        <fullName evidence="1">Uncharacterized protein</fullName>
    </submittedName>
</protein>
<reference evidence="1 2" key="1">
    <citation type="journal article" date="2017" name="Int. J. Syst. Evol. Microbiol.">
        <title>Arachidicoccus ginsenosidivorans sp. nov., with ginsenoside-converting activity isolated from ginseng cultivating soil.</title>
        <authorList>
            <person name="Siddiqi M.Z."/>
            <person name="Aslam Z."/>
            <person name="Im W.T."/>
        </authorList>
    </citation>
    <scope>NUCLEOTIDE SEQUENCE [LARGE SCALE GENOMIC DNA]</scope>
    <source>
        <strain evidence="1 2">Gsoil 809</strain>
    </source>
</reference>
<sequence length="88" mass="9414">MRFEEAIGWAEGSAGWVFTLCSGAGWFAGYIDPAIARTIFKPKKACLAGSGAVGGTAKINKKGGVFYPVSGLMPQEPHMRLFLQPMSF</sequence>
<evidence type="ECO:0000313" key="1">
    <source>
        <dbReference type="EMBL" id="QEC71478.1"/>
    </source>
</evidence>
<accession>A0A5B8VMJ8</accession>
<dbReference type="EMBL" id="CP042434">
    <property type="protein sequence ID" value="QEC71478.1"/>
    <property type="molecule type" value="Genomic_DNA"/>
</dbReference>
<dbReference type="AlphaFoldDB" id="A0A5B8VMJ8"/>
<evidence type="ECO:0000313" key="2">
    <source>
        <dbReference type="Proteomes" id="UP000321291"/>
    </source>
</evidence>
<keyword evidence="2" id="KW-1185">Reference proteome</keyword>